<dbReference type="PANTHER" id="PTHR46300:SF9">
    <property type="entry name" value="P450, PUTATIVE-RELATED"/>
    <property type="match status" value="1"/>
</dbReference>
<dbReference type="GO" id="GO:0005506">
    <property type="term" value="F:iron ion binding"/>
    <property type="evidence" value="ECO:0007669"/>
    <property type="project" value="InterPro"/>
</dbReference>
<comment type="cofactor">
    <cofactor evidence="5">
        <name>heme</name>
        <dbReference type="ChEBI" id="CHEBI:30413"/>
    </cofactor>
</comment>
<evidence type="ECO:0000256" key="3">
    <source>
        <dbReference type="ARBA" id="ARBA00023002"/>
    </source>
</evidence>
<keyword evidence="3" id="KW-0560">Oxidoreductase</keyword>
<dbReference type="InterPro" id="IPR002401">
    <property type="entry name" value="Cyt_P450_E_grp-I"/>
</dbReference>
<reference evidence="6 7" key="1">
    <citation type="journal article" date="2017" name="BMC Genomics">
        <title>Chromosome level assembly and secondary metabolite potential of the parasitic fungus Cordyceps militaris.</title>
        <authorList>
            <person name="Kramer G.J."/>
            <person name="Nodwell J.R."/>
        </authorList>
    </citation>
    <scope>NUCLEOTIDE SEQUENCE [LARGE SCALE GENOMIC DNA]</scope>
    <source>
        <strain evidence="6 7">ATCC 34164</strain>
    </source>
</reference>
<name>A0A2H4SJJ2_CORMI</name>
<organism evidence="6 7">
    <name type="scientific">Cordyceps militaris</name>
    <name type="common">Caterpillar fungus</name>
    <name type="synonym">Clavaria militaris</name>
    <dbReference type="NCBI Taxonomy" id="73501"/>
    <lineage>
        <taxon>Eukaryota</taxon>
        <taxon>Fungi</taxon>
        <taxon>Dikarya</taxon>
        <taxon>Ascomycota</taxon>
        <taxon>Pezizomycotina</taxon>
        <taxon>Sordariomycetes</taxon>
        <taxon>Hypocreomycetidae</taxon>
        <taxon>Hypocreales</taxon>
        <taxon>Cordycipitaceae</taxon>
        <taxon>Cordyceps</taxon>
    </lineage>
</organism>
<dbReference type="SUPFAM" id="SSF48264">
    <property type="entry name" value="Cytochrome P450"/>
    <property type="match status" value="1"/>
</dbReference>
<dbReference type="PRINTS" id="PR00385">
    <property type="entry name" value="P450"/>
</dbReference>
<dbReference type="Gene3D" id="1.10.630.10">
    <property type="entry name" value="Cytochrome P450"/>
    <property type="match status" value="1"/>
</dbReference>
<keyword evidence="4 5" id="KW-0408">Iron</keyword>
<dbReference type="GO" id="GO:0016705">
    <property type="term" value="F:oxidoreductase activity, acting on paired donors, with incorporation or reduction of molecular oxygen"/>
    <property type="evidence" value="ECO:0007669"/>
    <property type="project" value="InterPro"/>
</dbReference>
<evidence type="ECO:0000256" key="1">
    <source>
        <dbReference type="ARBA" id="ARBA00010617"/>
    </source>
</evidence>
<dbReference type="PANTHER" id="PTHR46300">
    <property type="entry name" value="P450, PUTATIVE (EUROFUNG)-RELATED-RELATED"/>
    <property type="match status" value="1"/>
</dbReference>
<gene>
    <name evidence="6" type="ORF">A9K55_007090</name>
</gene>
<evidence type="ECO:0000256" key="4">
    <source>
        <dbReference type="ARBA" id="ARBA00023004"/>
    </source>
</evidence>
<comment type="similarity">
    <text evidence="1">Belongs to the cytochrome P450 family.</text>
</comment>
<dbReference type="Pfam" id="PF00067">
    <property type="entry name" value="p450"/>
    <property type="match status" value="1"/>
</dbReference>
<sequence>MDILEVFQPLPELLVQLPHRFYQLSWPELSVLSLLRPLAACVAIYLALVLKSSTTTNFPGPRPWPIVGHLPSLYRCHAERQFFIWSKQFGDVIQVKFGNMPVIVVNTAASAKEIFTGSAAALSSRPIFHTFHEFIAGTLGPTIGTAVYGDALKRGRKATAAELSKPAVKANLDKIDLETRHFIHEVLSYGSEGRTALQVSKLIKRLALSLSMSICYGRRMFSGDPLTQEIIEVEHEILKLRSMTDNLQDFLPVLRVWPLNRYRRGAERLCARRDAYVQQLNDEVKSKMRSGTNEPCLWAKNEAAAHPLPLTELSTVLLTFLSGGLATESNTIYWGLVLLATRPDIQQTALRHIQKAYPDVGQVFADGLRDTEDIPYISALVREILRFYTPSRLALPRLAVQPIVYQDKVIPEGSTVILNTFACNRGNDQVTFNAKIFRDPDTFRPERWLEDPDQPIFSYGLGYRMCAGYTLANHVVYTLFTRLIASFEISADEGVDADAISGCESAGHQAMAPRPTGLYFAPRDATLLKAALVRDVHRQI</sequence>
<dbReference type="GO" id="GO:0020037">
    <property type="term" value="F:heme binding"/>
    <property type="evidence" value="ECO:0007669"/>
    <property type="project" value="InterPro"/>
</dbReference>
<dbReference type="OrthoDB" id="1055148at2759"/>
<feature type="binding site" description="axial binding residue" evidence="5">
    <location>
        <position position="466"/>
    </location>
    <ligand>
        <name>heme</name>
        <dbReference type="ChEBI" id="CHEBI:30413"/>
    </ligand>
    <ligandPart>
        <name>Fe</name>
        <dbReference type="ChEBI" id="CHEBI:18248"/>
    </ligandPart>
</feature>
<dbReference type="InterPro" id="IPR036396">
    <property type="entry name" value="Cyt_P450_sf"/>
</dbReference>
<evidence type="ECO:0000256" key="2">
    <source>
        <dbReference type="ARBA" id="ARBA00022723"/>
    </source>
</evidence>
<keyword evidence="2 5" id="KW-0479">Metal-binding</keyword>
<dbReference type="AlphaFoldDB" id="A0A2H4SJJ2"/>
<dbReference type="VEuPathDB" id="FungiDB:CCM_07933"/>
<dbReference type="PRINTS" id="PR00463">
    <property type="entry name" value="EP450I"/>
</dbReference>
<dbReference type="EMBL" id="CP023324">
    <property type="protein sequence ID" value="ATY63239.1"/>
    <property type="molecule type" value="Genomic_DNA"/>
</dbReference>
<keyword evidence="5" id="KW-0349">Heme</keyword>
<dbReference type="VEuPathDB" id="FungiDB:A9K55_007090"/>
<evidence type="ECO:0000313" key="7">
    <source>
        <dbReference type="Proteomes" id="UP000323067"/>
    </source>
</evidence>
<proteinExistence type="inferred from homology"/>
<dbReference type="InterPro" id="IPR050364">
    <property type="entry name" value="Cytochrome_P450_fung"/>
</dbReference>
<dbReference type="GO" id="GO:0004497">
    <property type="term" value="F:monooxygenase activity"/>
    <property type="evidence" value="ECO:0007669"/>
    <property type="project" value="InterPro"/>
</dbReference>
<evidence type="ECO:0000313" key="6">
    <source>
        <dbReference type="EMBL" id="ATY63239.1"/>
    </source>
</evidence>
<evidence type="ECO:0000256" key="5">
    <source>
        <dbReference type="PIRSR" id="PIRSR602401-1"/>
    </source>
</evidence>
<protein>
    <submittedName>
        <fullName evidence="6">Cytochrome P450</fullName>
    </submittedName>
</protein>
<accession>A0A2H4SJJ2</accession>
<dbReference type="Proteomes" id="UP000323067">
    <property type="component" value="Chromosome vii"/>
</dbReference>
<dbReference type="InterPro" id="IPR001128">
    <property type="entry name" value="Cyt_P450"/>
</dbReference>